<evidence type="ECO:0000313" key="8">
    <source>
        <dbReference type="Proteomes" id="UP000652761"/>
    </source>
</evidence>
<dbReference type="Gene3D" id="3.30.540.10">
    <property type="entry name" value="Fructose-1,6-Bisphosphatase, subunit A, domain 1"/>
    <property type="match status" value="1"/>
</dbReference>
<dbReference type="Proteomes" id="UP000652761">
    <property type="component" value="Unassembled WGS sequence"/>
</dbReference>
<sequence length="228" mass="24804">MGESYPPSIGEFSSQVWPVMRPIVEFLRSTGAPLLFTAPDIVVVDGYNGLKYHNLFDAMVDVVYAVLDRVGAGSVDVVVSETGWPSAGGFAATIENARKAQEGGSSSDENLTFMERIEHGSNIVDTNITISTIFDVWQGNKSTSVISRDQVALAMGIYSSHTAYIIALRECPGTHEFLLLDEAVDNYYSDLVSITMVLLEGLICRQAICWLSTVNLYLSTGNFLAVDT</sequence>
<keyword evidence="2 5" id="KW-0378">Hydrolase</keyword>
<accession>A0A843U8J7</accession>
<evidence type="ECO:0000256" key="2">
    <source>
        <dbReference type="ARBA" id="ARBA00022801"/>
    </source>
</evidence>
<dbReference type="AlphaFoldDB" id="A0A843U8J7"/>
<keyword evidence="3 5" id="KW-0326">Glycosidase</keyword>
<dbReference type="GO" id="GO:0005975">
    <property type="term" value="P:carbohydrate metabolic process"/>
    <property type="evidence" value="ECO:0007669"/>
    <property type="project" value="InterPro"/>
</dbReference>
<evidence type="ECO:0000256" key="5">
    <source>
        <dbReference type="RuleBase" id="RU004336"/>
    </source>
</evidence>
<protein>
    <recommendedName>
        <fullName evidence="6">Fructose-1-6-bisphosphatase class I N-terminal domain-containing protein</fullName>
    </recommendedName>
</protein>
<dbReference type="SUPFAM" id="SSF51445">
    <property type="entry name" value="(Trans)glycosidases"/>
    <property type="match status" value="1"/>
</dbReference>
<evidence type="ECO:0000259" key="6">
    <source>
        <dbReference type="Pfam" id="PF00316"/>
    </source>
</evidence>
<evidence type="ECO:0000256" key="4">
    <source>
        <dbReference type="RuleBase" id="RU004335"/>
    </source>
</evidence>
<feature type="domain" description="Fructose-1-6-bisphosphatase class I N-terminal" evidence="6">
    <location>
        <begin position="120"/>
        <end position="183"/>
    </location>
</feature>
<dbReference type="OrthoDB" id="1918380at2759"/>
<dbReference type="PANTHER" id="PTHR32227">
    <property type="entry name" value="GLUCAN ENDO-1,3-BETA-GLUCOSIDASE BG1-RELATED-RELATED"/>
    <property type="match status" value="1"/>
</dbReference>
<reference evidence="7" key="1">
    <citation type="submission" date="2017-07" db="EMBL/GenBank/DDBJ databases">
        <title>Taro Niue Genome Assembly and Annotation.</title>
        <authorList>
            <person name="Atibalentja N."/>
            <person name="Keating K."/>
            <person name="Fields C.J."/>
        </authorList>
    </citation>
    <scope>NUCLEOTIDE SEQUENCE</scope>
    <source>
        <strain evidence="7">Niue_2</strain>
        <tissue evidence="7">Leaf</tissue>
    </source>
</reference>
<dbReference type="PROSITE" id="PS00587">
    <property type="entry name" value="GLYCOSYL_HYDROL_F17"/>
    <property type="match status" value="1"/>
</dbReference>
<evidence type="ECO:0000313" key="7">
    <source>
        <dbReference type="EMBL" id="MQL79928.1"/>
    </source>
</evidence>
<dbReference type="Pfam" id="PF00316">
    <property type="entry name" value="FBPase"/>
    <property type="match status" value="1"/>
</dbReference>
<dbReference type="Pfam" id="PF00332">
    <property type="entry name" value="Glyco_hydro_17"/>
    <property type="match status" value="1"/>
</dbReference>
<comment type="caution">
    <text evidence="7">The sequence shown here is derived from an EMBL/GenBank/DDBJ whole genome shotgun (WGS) entry which is preliminary data.</text>
</comment>
<dbReference type="InterPro" id="IPR017853">
    <property type="entry name" value="GH"/>
</dbReference>
<dbReference type="InterPro" id="IPR033391">
    <property type="entry name" value="FBPase_N"/>
</dbReference>
<dbReference type="InterPro" id="IPR000490">
    <property type="entry name" value="Glyco_hydro_17"/>
</dbReference>
<evidence type="ECO:0000256" key="3">
    <source>
        <dbReference type="ARBA" id="ARBA00023295"/>
    </source>
</evidence>
<gene>
    <name evidence="7" type="ORF">Taro_012379</name>
</gene>
<comment type="similarity">
    <text evidence="1 4">Belongs to the glycosyl hydrolase 17 family.</text>
</comment>
<dbReference type="GO" id="GO:0004553">
    <property type="term" value="F:hydrolase activity, hydrolyzing O-glycosyl compounds"/>
    <property type="evidence" value="ECO:0007669"/>
    <property type="project" value="InterPro"/>
</dbReference>
<organism evidence="7 8">
    <name type="scientific">Colocasia esculenta</name>
    <name type="common">Wild taro</name>
    <name type="synonym">Arum esculentum</name>
    <dbReference type="NCBI Taxonomy" id="4460"/>
    <lineage>
        <taxon>Eukaryota</taxon>
        <taxon>Viridiplantae</taxon>
        <taxon>Streptophyta</taxon>
        <taxon>Embryophyta</taxon>
        <taxon>Tracheophyta</taxon>
        <taxon>Spermatophyta</taxon>
        <taxon>Magnoliopsida</taxon>
        <taxon>Liliopsida</taxon>
        <taxon>Araceae</taxon>
        <taxon>Aroideae</taxon>
        <taxon>Colocasieae</taxon>
        <taxon>Colocasia</taxon>
    </lineage>
</organism>
<proteinExistence type="inferred from homology"/>
<keyword evidence="8" id="KW-1185">Reference proteome</keyword>
<evidence type="ECO:0000256" key="1">
    <source>
        <dbReference type="ARBA" id="ARBA00008773"/>
    </source>
</evidence>
<dbReference type="EMBL" id="NMUH01000483">
    <property type="protein sequence ID" value="MQL79928.1"/>
    <property type="molecule type" value="Genomic_DNA"/>
</dbReference>
<dbReference type="Gene3D" id="3.20.20.80">
    <property type="entry name" value="Glycosidases"/>
    <property type="match status" value="2"/>
</dbReference>
<dbReference type="InterPro" id="IPR044965">
    <property type="entry name" value="Glyco_hydro_17_plant"/>
</dbReference>
<name>A0A843U8J7_COLES</name>